<evidence type="ECO:0000256" key="13">
    <source>
        <dbReference type="ARBA" id="ARBA00049723"/>
    </source>
</evidence>
<evidence type="ECO:0000256" key="9">
    <source>
        <dbReference type="ARBA" id="ARBA00023221"/>
    </source>
</evidence>
<keyword evidence="19" id="KW-1185">Reference proteome</keyword>
<evidence type="ECO:0000256" key="7">
    <source>
        <dbReference type="ARBA" id="ARBA00023098"/>
    </source>
</evidence>
<dbReference type="EC" id="1.1.3.6" evidence="13"/>
<keyword evidence="4" id="KW-0285">Flavoprotein</keyword>
<evidence type="ECO:0000313" key="18">
    <source>
        <dbReference type="EMBL" id="PSL08076.1"/>
    </source>
</evidence>
<evidence type="ECO:0000256" key="14">
    <source>
        <dbReference type="ARBA" id="ARBA00049744"/>
    </source>
</evidence>
<dbReference type="PROSITE" id="PS51257">
    <property type="entry name" value="PROKAR_LIPOPROTEIN"/>
    <property type="match status" value="1"/>
</dbReference>
<evidence type="ECO:0000256" key="3">
    <source>
        <dbReference type="ARBA" id="ARBA00022548"/>
    </source>
</evidence>
<name>A0A2P8EF38_9ACTN</name>
<protein>
    <recommendedName>
        <fullName evidence="14">Cholesterol oxidase</fullName>
        <ecNumber evidence="13">1.1.3.6</ecNumber>
        <ecNumber evidence="11">5.3.3.1</ecNumber>
    </recommendedName>
    <alternativeName>
        <fullName evidence="15">Cholesterol isomerase</fullName>
    </alternativeName>
</protein>
<evidence type="ECO:0000256" key="10">
    <source>
        <dbReference type="ARBA" id="ARBA00023235"/>
    </source>
</evidence>
<dbReference type="GO" id="GO:0008203">
    <property type="term" value="P:cholesterol metabolic process"/>
    <property type="evidence" value="ECO:0007669"/>
    <property type="project" value="UniProtKB-KW"/>
</dbReference>
<evidence type="ECO:0000256" key="5">
    <source>
        <dbReference type="ARBA" id="ARBA00022827"/>
    </source>
</evidence>
<dbReference type="Gene3D" id="3.30.410.10">
    <property type="entry name" value="Cholesterol Oxidase, domain 2"/>
    <property type="match status" value="1"/>
</dbReference>
<evidence type="ECO:0000313" key="19">
    <source>
        <dbReference type="Proteomes" id="UP000243528"/>
    </source>
</evidence>
<dbReference type="EMBL" id="PYGE01000001">
    <property type="protein sequence ID" value="PSL08076.1"/>
    <property type="molecule type" value="Genomic_DNA"/>
</dbReference>
<dbReference type="PANTHER" id="PTHR47470">
    <property type="entry name" value="CHOLESTEROL OXIDASE"/>
    <property type="match status" value="1"/>
</dbReference>
<dbReference type="GO" id="GO:0004769">
    <property type="term" value="F:steroid Delta-isomerase activity"/>
    <property type="evidence" value="ECO:0007669"/>
    <property type="project" value="UniProtKB-EC"/>
</dbReference>
<sequence>MSTRPEGQFLDRDRYEALVIGSGFGGAVAACRLAQAGVDVAIAERGRRWRPGEFPRNLSRIDDGWLWQRGQGLYDAMPLNDILAVRAAGYGGGSLVYANVAARPPDEVFDDAWPDSYTRAALDPYFDLASHMLDVRPVPPDPRTGEPPPKSRFMAAATDRLGAADGFFHPNLALTFDDHGPGQLNRFGVPQRGCVFCGECGIGCNVGAKNSLDHNYLALAERHGAAVGLRTEAIHIGRADGGYRVRLREYGHPGAGRDGVDREVAARYVFLCAGALGSTELLLRSRDQYGTLPDLPEALGDGYSGNGDFLSFGAGTSEPFVPAAGPTITTATVMRTGTDAEEKWFVLEDGGYSEHLATLIHSLRPSRLPAHAARSIGTKTLRLFGGSRATADRLGEQPDTAVLLAMGRDRADGRIELKGRNKRLHVTWDVVRNSPLYAAERAMSGAVVRALGGRTFGTPTWRLFRQPVTVHNLGGARMSDGPSTGVVDPDGEVFGHPGLFVLDGAALPGATGSNPSLTIAAVAERCIETAVRTIIDDPAWSAPERATILPRDVPEDRAVRAVVAHGPRDLSGPGIRFHETMRGSVRLPGSSGAGSWRHVTMRLRGWIPDLRQFLDDPAHPVRLTGTVDVAGLTGGPATVGEGTMHLLTSRAGDSERTMEYVVPFTDEHGTPWTLTGTKLVRALWRGNPWRDTTTLDVTVTSTAEPHGVTAATGRLRISPAGVLRLPTTIRATSGVETGDSAATVARFCLFFAAGLLRAVLPVGTGRR</sequence>
<keyword evidence="9" id="KW-0753">Steroid metabolism</keyword>
<evidence type="ECO:0000256" key="6">
    <source>
        <dbReference type="ARBA" id="ARBA00023002"/>
    </source>
</evidence>
<keyword evidence="6" id="KW-0560">Oxidoreductase</keyword>
<evidence type="ECO:0000259" key="16">
    <source>
        <dbReference type="Pfam" id="PF00732"/>
    </source>
</evidence>
<organism evidence="18 19">
    <name type="scientific">Haloactinopolyspora alba</name>
    <dbReference type="NCBI Taxonomy" id="648780"/>
    <lineage>
        <taxon>Bacteria</taxon>
        <taxon>Bacillati</taxon>
        <taxon>Actinomycetota</taxon>
        <taxon>Actinomycetes</taxon>
        <taxon>Jiangellales</taxon>
        <taxon>Jiangellaceae</taxon>
        <taxon>Haloactinopolyspora</taxon>
    </lineage>
</organism>
<evidence type="ECO:0000256" key="11">
    <source>
        <dbReference type="ARBA" id="ARBA00038856"/>
    </source>
</evidence>
<comment type="caution">
    <text evidence="18">The sequence shown here is derived from an EMBL/GenBank/DDBJ whole genome shotgun (WGS) entry which is preliminary data.</text>
</comment>
<dbReference type="PANTHER" id="PTHR47470:SF1">
    <property type="entry name" value="FAD-DEPENDENT OXIDOREDUCTASE 2 FAD BINDING DOMAIN-CONTAINING PROTEIN"/>
    <property type="match status" value="1"/>
</dbReference>
<reference evidence="18 19" key="1">
    <citation type="submission" date="2018-03" db="EMBL/GenBank/DDBJ databases">
        <title>Genomic Encyclopedia of Archaeal and Bacterial Type Strains, Phase II (KMG-II): from individual species to whole genera.</title>
        <authorList>
            <person name="Goeker M."/>
        </authorList>
    </citation>
    <scope>NUCLEOTIDE SEQUENCE [LARGE SCALE GENOMIC DNA]</scope>
    <source>
        <strain evidence="18 19">DSM 45211</strain>
    </source>
</reference>
<evidence type="ECO:0000256" key="12">
    <source>
        <dbReference type="ARBA" id="ARBA00049645"/>
    </source>
</evidence>
<evidence type="ECO:0000256" key="1">
    <source>
        <dbReference type="ARBA" id="ARBA00001974"/>
    </source>
</evidence>
<accession>A0A2P8EF38</accession>
<gene>
    <name evidence="18" type="ORF">CLV30_10143</name>
</gene>
<dbReference type="Proteomes" id="UP000243528">
    <property type="component" value="Unassembled WGS sequence"/>
</dbReference>
<dbReference type="InterPro" id="IPR052542">
    <property type="entry name" value="Cholesterol_Oxidase"/>
</dbReference>
<proteinExistence type="inferred from homology"/>
<comment type="cofactor">
    <cofactor evidence="1">
        <name>FAD</name>
        <dbReference type="ChEBI" id="CHEBI:57692"/>
    </cofactor>
</comment>
<dbReference type="EC" id="5.3.3.1" evidence="11"/>
<dbReference type="SUPFAM" id="SSF51905">
    <property type="entry name" value="FAD/NAD(P)-binding domain"/>
    <property type="match status" value="1"/>
</dbReference>
<comment type="similarity">
    <text evidence="2">Belongs to the GMC oxidoreductase family.</text>
</comment>
<keyword evidence="8" id="KW-1207">Sterol metabolism</keyword>
<dbReference type="InterPro" id="IPR000172">
    <property type="entry name" value="GMC_OxRdtase_N"/>
</dbReference>
<evidence type="ECO:0000256" key="2">
    <source>
        <dbReference type="ARBA" id="ARBA00010790"/>
    </source>
</evidence>
<dbReference type="Gene3D" id="3.50.50.60">
    <property type="entry name" value="FAD/NAD(P)-binding domain"/>
    <property type="match status" value="1"/>
</dbReference>
<evidence type="ECO:0000256" key="4">
    <source>
        <dbReference type="ARBA" id="ARBA00022630"/>
    </source>
</evidence>
<dbReference type="InterPro" id="IPR007867">
    <property type="entry name" value="GMC_OxRtase_C"/>
</dbReference>
<feature type="domain" description="Glucose-methanol-choline oxidoreductase C-terminal" evidence="17">
    <location>
        <begin position="469"/>
        <end position="523"/>
    </location>
</feature>
<dbReference type="Pfam" id="PF00732">
    <property type="entry name" value="GMC_oxred_N"/>
    <property type="match status" value="1"/>
</dbReference>
<dbReference type="RefSeq" id="WP_165358379.1">
    <property type="nucleotide sequence ID" value="NZ_ML142897.1"/>
</dbReference>
<feature type="domain" description="Glucose-methanol-choline oxidoreductase N-terminal" evidence="16">
    <location>
        <begin position="66"/>
        <end position="285"/>
    </location>
</feature>
<keyword evidence="5" id="KW-0274">FAD</keyword>
<keyword evidence="10" id="KW-0413">Isomerase</keyword>
<keyword evidence="7" id="KW-0443">Lipid metabolism</keyword>
<dbReference type="AlphaFoldDB" id="A0A2P8EF38"/>
<evidence type="ECO:0000256" key="8">
    <source>
        <dbReference type="ARBA" id="ARBA00023166"/>
    </source>
</evidence>
<evidence type="ECO:0000259" key="17">
    <source>
        <dbReference type="Pfam" id="PF05199"/>
    </source>
</evidence>
<evidence type="ECO:0000256" key="15">
    <source>
        <dbReference type="ARBA" id="ARBA00049778"/>
    </source>
</evidence>
<dbReference type="GO" id="GO:0016995">
    <property type="term" value="F:cholesterol oxidase activity"/>
    <property type="evidence" value="ECO:0007669"/>
    <property type="project" value="UniProtKB-EC"/>
</dbReference>
<dbReference type="Pfam" id="PF13450">
    <property type="entry name" value="NAD_binding_8"/>
    <property type="match status" value="1"/>
</dbReference>
<dbReference type="InterPro" id="IPR036188">
    <property type="entry name" value="FAD/NAD-bd_sf"/>
</dbReference>
<dbReference type="GO" id="GO:0050660">
    <property type="term" value="F:flavin adenine dinucleotide binding"/>
    <property type="evidence" value="ECO:0007669"/>
    <property type="project" value="InterPro"/>
</dbReference>
<dbReference type="Pfam" id="PF05199">
    <property type="entry name" value="GMC_oxred_C"/>
    <property type="match status" value="1"/>
</dbReference>
<comment type="pathway">
    <text evidence="12">Steroid metabolism; cholesterol degradation.</text>
</comment>
<keyword evidence="3" id="KW-0153">Cholesterol metabolism</keyword>